<name>A0A448YLT4_BRENA</name>
<evidence type="ECO:0000256" key="2">
    <source>
        <dbReference type="ARBA" id="ARBA00004604"/>
    </source>
</evidence>
<gene>
    <name evidence="13" type="ORF">BRENAR_LOCUS2578</name>
</gene>
<evidence type="ECO:0000256" key="1">
    <source>
        <dbReference type="ARBA" id="ARBA00004496"/>
    </source>
</evidence>
<dbReference type="GO" id="GO:0005730">
    <property type="term" value="C:nucleolus"/>
    <property type="evidence" value="ECO:0007669"/>
    <property type="project" value="UniProtKB-SubCell"/>
</dbReference>
<dbReference type="GO" id="GO:0035925">
    <property type="term" value="F:mRNA 3'-UTR AU-rich region binding"/>
    <property type="evidence" value="ECO:0007669"/>
    <property type="project" value="TreeGrafter"/>
</dbReference>
<keyword evidence="9" id="KW-0539">Nucleus</keyword>
<dbReference type="InterPro" id="IPR015847">
    <property type="entry name" value="ExoRNase_PH_dom2"/>
</dbReference>
<comment type="similarity">
    <text evidence="3">Belongs to the RNase PH family.</text>
</comment>
<evidence type="ECO:0000256" key="10">
    <source>
        <dbReference type="ARBA" id="ARBA00077933"/>
    </source>
</evidence>
<keyword evidence="7" id="KW-0271">Exosome</keyword>
<dbReference type="PANTHER" id="PTHR11097">
    <property type="entry name" value="EXOSOME COMPLEX EXONUCLEASE RIBOSOMAL RNA PROCESSING PROTEIN"/>
    <property type="match status" value="1"/>
</dbReference>
<dbReference type="GO" id="GO:0071035">
    <property type="term" value="P:nuclear polyadenylation-dependent rRNA catabolic process"/>
    <property type="evidence" value="ECO:0007669"/>
    <property type="project" value="TreeGrafter"/>
</dbReference>
<dbReference type="SUPFAM" id="SSF55666">
    <property type="entry name" value="Ribonuclease PH domain 2-like"/>
    <property type="match status" value="1"/>
</dbReference>
<dbReference type="Proteomes" id="UP000290900">
    <property type="component" value="Unassembled WGS sequence"/>
</dbReference>
<dbReference type="GO" id="GO:0071028">
    <property type="term" value="P:nuclear mRNA surveillance"/>
    <property type="evidence" value="ECO:0007669"/>
    <property type="project" value="TreeGrafter"/>
</dbReference>
<protein>
    <recommendedName>
        <fullName evidence="4">Exosome complex component RRP45</fullName>
    </recommendedName>
    <alternativeName>
        <fullName evidence="10">Ribosomal RNA-processing protein 45</fullName>
    </alternativeName>
</protein>
<dbReference type="GO" id="GO:0034473">
    <property type="term" value="P:U1 snRNA 3'-end processing"/>
    <property type="evidence" value="ECO:0007669"/>
    <property type="project" value="TreeGrafter"/>
</dbReference>
<dbReference type="PANTHER" id="PTHR11097:SF14">
    <property type="entry name" value="EXOSOME COMPLEX COMPONENT RRP45"/>
    <property type="match status" value="1"/>
</dbReference>
<dbReference type="Pfam" id="PF03725">
    <property type="entry name" value="RNase_PH_C"/>
    <property type="match status" value="1"/>
</dbReference>
<dbReference type="STRING" id="13370.A0A448YLT4"/>
<keyword evidence="8" id="KW-0694">RNA-binding</keyword>
<sequence>MGLDYDISTNEQEFVLEALKQNVRLDGRKLLDMRDVKISILPSEYGHVEVSLGKTRVACKVSAEIVKPYEDRPFEGIFQINTEISPMCSPFFEIGQGSSGSGSNSRQANEEVLISRMIEKAVRRSNALDIESLCIVAGSKCWAVRADLHFLNYDGNFIDASCIAVMTALLHFRKPDIEVAGEEVVVYDTNQREPVPLSILHVPICITFNFYNPNGNEENVKGELNNELILADASLIEERLSLGTMTITLNKNQEICQLLKSGGLNIDASLIMNCCLYASKLVSRLNDEIHEVLKEDSKKRRNVREEKELQVFNERES</sequence>
<dbReference type="FunFam" id="3.30.230.70:FF:000005">
    <property type="entry name" value="Exosome complex component RRP45"/>
    <property type="match status" value="1"/>
</dbReference>
<accession>A0A448YLT4</accession>
<dbReference type="InterPro" id="IPR001247">
    <property type="entry name" value="ExoRNase_PH_dom1"/>
</dbReference>
<keyword evidence="14" id="KW-1185">Reference proteome</keyword>
<dbReference type="GO" id="GO:0000467">
    <property type="term" value="P:exonucleolytic trimming to generate mature 3'-end of 5.8S rRNA from tricistronic rRNA transcript (SSU-rRNA, 5.8S rRNA, LSU-rRNA)"/>
    <property type="evidence" value="ECO:0007669"/>
    <property type="project" value="UniProtKB-ARBA"/>
</dbReference>
<dbReference type="SUPFAM" id="SSF54211">
    <property type="entry name" value="Ribosomal protein S5 domain 2-like"/>
    <property type="match status" value="1"/>
</dbReference>
<evidence type="ECO:0000256" key="6">
    <source>
        <dbReference type="ARBA" id="ARBA00022552"/>
    </source>
</evidence>
<organism evidence="13 14">
    <name type="scientific">Brettanomyces naardenensis</name>
    <name type="common">Yeast</name>
    <dbReference type="NCBI Taxonomy" id="13370"/>
    <lineage>
        <taxon>Eukaryota</taxon>
        <taxon>Fungi</taxon>
        <taxon>Dikarya</taxon>
        <taxon>Ascomycota</taxon>
        <taxon>Saccharomycotina</taxon>
        <taxon>Pichiomycetes</taxon>
        <taxon>Pichiales</taxon>
        <taxon>Pichiaceae</taxon>
        <taxon>Brettanomyces</taxon>
    </lineage>
</organism>
<dbReference type="GO" id="GO:0000177">
    <property type="term" value="C:cytoplasmic exosome (RNase complex)"/>
    <property type="evidence" value="ECO:0007669"/>
    <property type="project" value="UniProtKB-ARBA"/>
</dbReference>
<keyword evidence="5" id="KW-0963">Cytoplasm</keyword>
<dbReference type="CDD" id="cd11368">
    <property type="entry name" value="RNase_PH_RRP45"/>
    <property type="match status" value="1"/>
</dbReference>
<evidence type="ECO:0000313" key="13">
    <source>
        <dbReference type="EMBL" id="VEU21846.1"/>
    </source>
</evidence>
<dbReference type="InterPro" id="IPR033100">
    <property type="entry name" value="Rrp45"/>
</dbReference>
<dbReference type="GO" id="GO:0071038">
    <property type="term" value="P:TRAMP-dependent tRNA surveillance pathway"/>
    <property type="evidence" value="ECO:0007669"/>
    <property type="project" value="TreeGrafter"/>
</dbReference>
<evidence type="ECO:0000256" key="9">
    <source>
        <dbReference type="ARBA" id="ARBA00023242"/>
    </source>
</evidence>
<dbReference type="EMBL" id="CAACVR010000013">
    <property type="protein sequence ID" value="VEU21846.1"/>
    <property type="molecule type" value="Genomic_DNA"/>
</dbReference>
<evidence type="ECO:0000259" key="12">
    <source>
        <dbReference type="Pfam" id="PF03725"/>
    </source>
</evidence>
<evidence type="ECO:0000259" key="11">
    <source>
        <dbReference type="Pfam" id="PF01138"/>
    </source>
</evidence>
<proteinExistence type="inferred from homology"/>
<dbReference type="GO" id="GO:0034476">
    <property type="term" value="P:U5 snRNA 3'-end processing"/>
    <property type="evidence" value="ECO:0007669"/>
    <property type="project" value="TreeGrafter"/>
</dbReference>
<dbReference type="InterPro" id="IPR036345">
    <property type="entry name" value="ExoRNase_PH_dom2_sf"/>
</dbReference>
<dbReference type="GO" id="GO:0016075">
    <property type="term" value="P:rRNA catabolic process"/>
    <property type="evidence" value="ECO:0007669"/>
    <property type="project" value="TreeGrafter"/>
</dbReference>
<dbReference type="Gene3D" id="3.30.230.70">
    <property type="entry name" value="GHMP Kinase, N-terminal domain"/>
    <property type="match status" value="1"/>
</dbReference>
<reference evidence="13 14" key="1">
    <citation type="submission" date="2018-12" db="EMBL/GenBank/DDBJ databases">
        <authorList>
            <person name="Tiukova I."/>
            <person name="Dainat J."/>
        </authorList>
    </citation>
    <scope>NUCLEOTIDE SEQUENCE [LARGE SCALE GENOMIC DNA]</scope>
</reference>
<feature type="domain" description="Exoribonuclease phosphorolytic" evidence="12">
    <location>
        <begin position="202"/>
        <end position="279"/>
    </location>
</feature>
<evidence type="ECO:0000256" key="3">
    <source>
        <dbReference type="ARBA" id="ARBA00006678"/>
    </source>
</evidence>
<dbReference type="InParanoid" id="A0A448YLT4"/>
<evidence type="ECO:0000256" key="7">
    <source>
        <dbReference type="ARBA" id="ARBA00022835"/>
    </source>
</evidence>
<evidence type="ECO:0000256" key="5">
    <source>
        <dbReference type="ARBA" id="ARBA00022490"/>
    </source>
</evidence>
<evidence type="ECO:0000313" key="14">
    <source>
        <dbReference type="Proteomes" id="UP000290900"/>
    </source>
</evidence>
<dbReference type="OrthoDB" id="10264038at2759"/>
<keyword evidence="6" id="KW-0698">rRNA processing</keyword>
<comment type="subcellular location">
    <subcellularLocation>
        <location evidence="1">Cytoplasm</location>
    </subcellularLocation>
    <subcellularLocation>
        <location evidence="2">Nucleus</location>
        <location evidence="2">Nucleolus</location>
    </subcellularLocation>
</comment>
<feature type="domain" description="Exoribonuclease phosphorolytic" evidence="11">
    <location>
        <begin position="36"/>
        <end position="175"/>
    </location>
</feature>
<dbReference type="Pfam" id="PF01138">
    <property type="entry name" value="RNase_PH"/>
    <property type="match status" value="1"/>
</dbReference>
<dbReference type="InterPro" id="IPR020568">
    <property type="entry name" value="Ribosomal_Su5_D2-typ_SF"/>
</dbReference>
<dbReference type="GO" id="GO:0034475">
    <property type="term" value="P:U4 snRNA 3'-end processing"/>
    <property type="evidence" value="ECO:0007669"/>
    <property type="project" value="TreeGrafter"/>
</dbReference>
<dbReference type="InterPro" id="IPR050590">
    <property type="entry name" value="Exosome_comp_Rrp42_subfam"/>
</dbReference>
<dbReference type="InterPro" id="IPR027408">
    <property type="entry name" value="PNPase/RNase_PH_dom_sf"/>
</dbReference>
<dbReference type="AlphaFoldDB" id="A0A448YLT4"/>
<dbReference type="GO" id="GO:0000176">
    <property type="term" value="C:nuclear exosome (RNase complex)"/>
    <property type="evidence" value="ECO:0007669"/>
    <property type="project" value="TreeGrafter"/>
</dbReference>
<dbReference type="FunCoup" id="A0A448YLT4">
    <property type="interactions" value="947"/>
</dbReference>
<evidence type="ECO:0000256" key="4">
    <source>
        <dbReference type="ARBA" id="ARBA00019572"/>
    </source>
</evidence>
<evidence type="ECO:0000256" key="8">
    <source>
        <dbReference type="ARBA" id="ARBA00022884"/>
    </source>
</evidence>